<dbReference type="CDD" id="cd21134">
    <property type="entry name" value="YTH"/>
    <property type="match status" value="1"/>
</dbReference>
<protein>
    <recommendedName>
        <fullName evidence="2">YTH domain-containing protein</fullName>
    </recommendedName>
</protein>
<evidence type="ECO:0000256" key="1">
    <source>
        <dbReference type="SAM" id="MobiDB-lite"/>
    </source>
</evidence>
<feature type="region of interest" description="Disordered" evidence="1">
    <location>
        <begin position="347"/>
        <end position="399"/>
    </location>
</feature>
<dbReference type="PROSITE" id="PS50882">
    <property type="entry name" value="YTH"/>
    <property type="match status" value="1"/>
</dbReference>
<feature type="domain" description="YTH" evidence="2">
    <location>
        <begin position="49"/>
        <end position="181"/>
    </location>
</feature>
<keyword evidence="4" id="KW-1185">Reference proteome</keyword>
<dbReference type="GO" id="GO:0061157">
    <property type="term" value="P:mRNA destabilization"/>
    <property type="evidence" value="ECO:0007669"/>
    <property type="project" value="TreeGrafter"/>
</dbReference>
<sequence length="399" mass="48082">MKQHHKQRGYPIDEPVLQAVMSVAQIQNLYPKMSDFNKAINLNSISKKAIFLILRSASLDNIHKGMKYGVWTSTPKSNARIDELFKESEEVYLIYSVVGTKAFQACAKLLGPFDPTATFLYWDEPLKWFGSFQIKCLFLNELKQKTLDEKQPAHLGSIVLTEQTDCTEITHGLGMFVLQCFKDLQEDETNVNILLQQFQNMDRREDQIKQQRDLDQNFLTQQSHEQQLFEKSPFEYKNYHKRQNQQRWQTKQADQMMYMRAYYSSNQQYGGSQYQGQNQQMYNQYRNDNKQYYNNNYDYQFYHPQQQYQQNNTQFKYGYDQQQYNQNPNYYRQPQKYQKKYYNNNQNNYQQNNFQQGNDQQNNYQQNNYQQNNNYSGNNQKKYQKQNDEQSVNNQDKQF</sequence>
<dbReference type="InterPro" id="IPR045168">
    <property type="entry name" value="YTH_prot"/>
</dbReference>
<dbReference type="GO" id="GO:0005737">
    <property type="term" value="C:cytoplasm"/>
    <property type="evidence" value="ECO:0007669"/>
    <property type="project" value="TreeGrafter"/>
</dbReference>
<dbReference type="PANTHER" id="PTHR12357:SF89">
    <property type="entry name" value="YTH DOMAIN-CONTAINING FAMILY PROTEIN"/>
    <property type="match status" value="1"/>
</dbReference>
<evidence type="ECO:0000259" key="2">
    <source>
        <dbReference type="PROSITE" id="PS50882"/>
    </source>
</evidence>
<dbReference type="GO" id="GO:0003729">
    <property type="term" value="F:mRNA binding"/>
    <property type="evidence" value="ECO:0007669"/>
    <property type="project" value="TreeGrafter"/>
</dbReference>
<dbReference type="AlphaFoldDB" id="A0A8S1N0J8"/>
<reference evidence="3" key="1">
    <citation type="submission" date="2021-01" db="EMBL/GenBank/DDBJ databases">
        <authorList>
            <consortium name="Genoscope - CEA"/>
            <person name="William W."/>
        </authorList>
    </citation>
    <scope>NUCLEOTIDE SEQUENCE</scope>
</reference>
<dbReference type="Pfam" id="PF04146">
    <property type="entry name" value="YTH"/>
    <property type="match status" value="1"/>
</dbReference>
<dbReference type="OMA" id="NQQMYNQ"/>
<dbReference type="Proteomes" id="UP000688137">
    <property type="component" value="Unassembled WGS sequence"/>
</dbReference>
<dbReference type="PANTHER" id="PTHR12357">
    <property type="entry name" value="YTH YT521-B HOMOLOGY DOMAIN-CONTAINING"/>
    <property type="match status" value="1"/>
</dbReference>
<feature type="compositionally biased region" description="Polar residues" evidence="1">
    <location>
        <begin position="389"/>
        <end position="399"/>
    </location>
</feature>
<comment type="caution">
    <text evidence="3">The sequence shown here is derived from an EMBL/GenBank/DDBJ whole genome shotgun (WGS) entry which is preliminary data.</text>
</comment>
<accession>A0A8S1N0J8</accession>
<proteinExistence type="predicted"/>
<organism evidence="3 4">
    <name type="scientific">Paramecium primaurelia</name>
    <dbReference type="NCBI Taxonomy" id="5886"/>
    <lineage>
        <taxon>Eukaryota</taxon>
        <taxon>Sar</taxon>
        <taxon>Alveolata</taxon>
        <taxon>Ciliophora</taxon>
        <taxon>Intramacronucleata</taxon>
        <taxon>Oligohymenophorea</taxon>
        <taxon>Peniculida</taxon>
        <taxon>Parameciidae</taxon>
        <taxon>Paramecium</taxon>
    </lineage>
</organism>
<dbReference type="EMBL" id="CAJJDM010000071">
    <property type="protein sequence ID" value="CAD8082645.1"/>
    <property type="molecule type" value="Genomic_DNA"/>
</dbReference>
<dbReference type="InterPro" id="IPR007275">
    <property type="entry name" value="YTH_domain"/>
</dbReference>
<evidence type="ECO:0000313" key="4">
    <source>
        <dbReference type="Proteomes" id="UP000688137"/>
    </source>
</evidence>
<evidence type="ECO:0000313" key="3">
    <source>
        <dbReference type="EMBL" id="CAD8082645.1"/>
    </source>
</evidence>
<name>A0A8S1N0J8_PARPR</name>
<gene>
    <name evidence="3" type="ORF">PPRIM_AZ9-3.1.T0680063</name>
</gene>
<feature type="compositionally biased region" description="Low complexity" evidence="1">
    <location>
        <begin position="347"/>
        <end position="381"/>
    </location>
</feature>